<evidence type="ECO:0000256" key="11">
    <source>
        <dbReference type="RuleBase" id="RU201114"/>
    </source>
</evidence>
<dbReference type="KEGG" id="gmh:115547167"/>
<feature type="domain" description="G-protein coupled receptors family 1 profile" evidence="13">
    <location>
        <begin position="21"/>
        <end position="303"/>
    </location>
</feature>
<sequence>MSTAYPYIVIEIIIAILSVAGNILVCWAVAINTTLKNATNYFLVSLAVADILVGCLAIPFAITISIGIKLDFYGCLFLACFVLVLTQSSIFSLLAIAIDRYLAVKISLRYNELMTGKRARVIIAVLWILSFVIGLIPFLEWNKKKESCDSTPPGNHSGAGAPSGGGRGGLLSSCELECLFESVVDMHYMVYFNFFVCVLLPLLIMLGIYLKIFTVARKQMRKIELKCVGNGDSHQHHRTLLQREIRAAKSLSIIMGLFALCWLPVHVLNCLKLFFPKLHRPQILMYVAILLSHANSAVNPIIYAYRIQDFRNTFRKILSRHILCRREDLYRSSNGNQRHRDQVQSSGAPGGEGGQRDGSIAC</sequence>
<feature type="transmembrane region" description="Helical" evidence="11">
    <location>
        <begin position="41"/>
        <end position="64"/>
    </location>
</feature>
<dbReference type="GeneID" id="115547167"/>
<keyword evidence="6 11" id="KW-0472">Membrane</keyword>
<reference evidence="14" key="2">
    <citation type="submission" date="2025-09" db="UniProtKB">
        <authorList>
            <consortium name="Ensembl"/>
        </authorList>
    </citation>
    <scope>IDENTIFICATION</scope>
</reference>
<feature type="transmembrane region" description="Helical" evidence="11">
    <location>
        <begin position="76"/>
        <end position="98"/>
    </location>
</feature>
<evidence type="ECO:0000256" key="3">
    <source>
        <dbReference type="ARBA" id="ARBA00022692"/>
    </source>
</evidence>
<dbReference type="OMA" id="CRREELY"/>
<proteinExistence type="inferred from homology"/>
<dbReference type="PANTHER" id="PTHR24246:SF18">
    <property type="entry name" value="ADENOSINE RECEPTOR A2B"/>
    <property type="match status" value="1"/>
</dbReference>
<accession>A0A8C4ZD53</accession>
<evidence type="ECO:0000256" key="10">
    <source>
        <dbReference type="ARBA" id="ARBA00023224"/>
    </source>
</evidence>
<keyword evidence="8 11" id="KW-0675">Receptor</keyword>
<dbReference type="PANTHER" id="PTHR24246">
    <property type="entry name" value="OLFACTORY RECEPTOR AND ADENOSINE RECEPTOR"/>
    <property type="match status" value="1"/>
</dbReference>
<dbReference type="PROSITE" id="PS50262">
    <property type="entry name" value="G_PROTEIN_RECEP_F1_2"/>
    <property type="match status" value="1"/>
</dbReference>
<keyword evidence="4 11" id="KW-1133">Transmembrane helix</keyword>
<dbReference type="Pfam" id="PF00001">
    <property type="entry name" value="7tm_1"/>
    <property type="match status" value="1"/>
</dbReference>
<evidence type="ECO:0000256" key="2">
    <source>
        <dbReference type="ARBA" id="ARBA00022475"/>
    </source>
</evidence>
<dbReference type="PRINTS" id="PR00424">
    <property type="entry name" value="ADENOSINER"/>
</dbReference>
<evidence type="ECO:0000256" key="8">
    <source>
        <dbReference type="ARBA" id="ARBA00023170"/>
    </source>
</evidence>
<gene>
    <name evidence="14" type="primary">ADORA2B</name>
    <name evidence="14" type="synonym">adora2b</name>
</gene>
<keyword evidence="9 11" id="KW-0325">Glycoprotein</keyword>
<keyword evidence="7 11" id="KW-1015">Disulfide bond</keyword>
<evidence type="ECO:0000313" key="15">
    <source>
        <dbReference type="Proteomes" id="UP000694546"/>
    </source>
</evidence>
<evidence type="ECO:0000256" key="1">
    <source>
        <dbReference type="ARBA" id="ARBA00004651"/>
    </source>
</evidence>
<feature type="region of interest" description="Disordered" evidence="12">
    <location>
        <begin position="335"/>
        <end position="362"/>
    </location>
</feature>
<keyword evidence="15" id="KW-1185">Reference proteome</keyword>
<dbReference type="GO" id="GO:0007189">
    <property type="term" value="P:adenylate cyclase-activating G protein-coupled receptor signaling pathway"/>
    <property type="evidence" value="ECO:0007669"/>
    <property type="project" value="TreeGrafter"/>
</dbReference>
<comment type="similarity">
    <text evidence="11">Belongs to the G-protein coupled receptor 1 family.</text>
</comment>
<feature type="transmembrane region" description="Helical" evidence="11">
    <location>
        <begin position="119"/>
        <end position="139"/>
    </location>
</feature>
<dbReference type="CDD" id="cd14968">
    <property type="entry name" value="7tmA_Adenosine_R"/>
    <property type="match status" value="1"/>
</dbReference>
<dbReference type="GO" id="GO:0005886">
    <property type="term" value="C:plasma membrane"/>
    <property type="evidence" value="ECO:0007669"/>
    <property type="project" value="UniProtKB-SubCell"/>
</dbReference>
<dbReference type="CTD" id="136"/>
<dbReference type="SUPFAM" id="SSF81321">
    <property type="entry name" value="Family A G protein-coupled receptor-like"/>
    <property type="match status" value="1"/>
</dbReference>
<evidence type="ECO:0000313" key="14">
    <source>
        <dbReference type="Ensembl" id="ENSGMOP00000011462.2"/>
    </source>
</evidence>
<dbReference type="GO" id="GO:1902036">
    <property type="term" value="P:regulation of hematopoietic stem cell differentiation"/>
    <property type="evidence" value="ECO:0007669"/>
    <property type="project" value="Ensembl"/>
</dbReference>
<dbReference type="InterPro" id="IPR000276">
    <property type="entry name" value="GPCR_Rhodpsn"/>
</dbReference>
<comment type="subcellular location">
    <subcellularLocation>
        <location evidence="1 11">Cell membrane</location>
        <topology evidence="1 11">Multi-pass membrane protein</topology>
    </subcellularLocation>
</comment>
<protein>
    <submittedName>
        <fullName evidence="14">Adenosine A2b receptor</fullName>
    </submittedName>
</protein>
<evidence type="ECO:0000259" key="13">
    <source>
        <dbReference type="PROSITE" id="PS50262"/>
    </source>
</evidence>
<dbReference type="Gene3D" id="1.20.1070.10">
    <property type="entry name" value="Rhodopsin 7-helix transmembrane proteins"/>
    <property type="match status" value="1"/>
</dbReference>
<feature type="transmembrane region" description="Helical" evidence="11">
    <location>
        <begin position="247"/>
        <end position="265"/>
    </location>
</feature>
<feature type="transmembrane region" description="Helical" evidence="11">
    <location>
        <begin position="6"/>
        <end position="29"/>
    </location>
</feature>
<dbReference type="Proteomes" id="UP000694546">
    <property type="component" value="Chromosome 7"/>
</dbReference>
<name>A0A8C4ZD53_GADMO</name>
<evidence type="ECO:0000256" key="7">
    <source>
        <dbReference type="ARBA" id="ARBA00023157"/>
    </source>
</evidence>
<dbReference type="InterPro" id="IPR017452">
    <property type="entry name" value="GPCR_Rhodpsn_7TM"/>
</dbReference>
<keyword evidence="3 11" id="KW-0812">Transmembrane</keyword>
<dbReference type="SMART" id="SM01381">
    <property type="entry name" value="7TM_GPCR_Srsx"/>
    <property type="match status" value="1"/>
</dbReference>
<evidence type="ECO:0000256" key="5">
    <source>
        <dbReference type="ARBA" id="ARBA00023040"/>
    </source>
</evidence>
<organism evidence="14 15">
    <name type="scientific">Gadus morhua</name>
    <name type="common">Atlantic cod</name>
    <dbReference type="NCBI Taxonomy" id="8049"/>
    <lineage>
        <taxon>Eukaryota</taxon>
        <taxon>Metazoa</taxon>
        <taxon>Chordata</taxon>
        <taxon>Craniata</taxon>
        <taxon>Vertebrata</taxon>
        <taxon>Euteleostomi</taxon>
        <taxon>Actinopterygii</taxon>
        <taxon>Neopterygii</taxon>
        <taxon>Teleostei</taxon>
        <taxon>Neoteleostei</taxon>
        <taxon>Acanthomorphata</taxon>
        <taxon>Zeiogadaria</taxon>
        <taxon>Gadariae</taxon>
        <taxon>Gadiformes</taxon>
        <taxon>Gadoidei</taxon>
        <taxon>Gadidae</taxon>
        <taxon>Gadus</taxon>
    </lineage>
</organism>
<keyword evidence="10 11" id="KW-0807">Transducer</keyword>
<evidence type="ECO:0000256" key="9">
    <source>
        <dbReference type="ARBA" id="ARBA00023180"/>
    </source>
</evidence>
<dbReference type="PROSITE" id="PS00237">
    <property type="entry name" value="G_PROTEIN_RECEP_F1_1"/>
    <property type="match status" value="1"/>
</dbReference>
<dbReference type="PRINTS" id="PR00237">
    <property type="entry name" value="GPCRRHODOPSN"/>
</dbReference>
<keyword evidence="2 11" id="KW-1003">Cell membrane</keyword>
<evidence type="ECO:0000256" key="6">
    <source>
        <dbReference type="ARBA" id="ARBA00023136"/>
    </source>
</evidence>
<reference evidence="14" key="1">
    <citation type="submission" date="2025-08" db="UniProtKB">
        <authorList>
            <consortium name="Ensembl"/>
        </authorList>
    </citation>
    <scope>IDENTIFICATION</scope>
</reference>
<dbReference type="RefSeq" id="XP_030217003.1">
    <property type="nucleotide sequence ID" value="XM_030361143.1"/>
</dbReference>
<dbReference type="FunFam" id="1.20.1070.10:FF:000061">
    <property type="entry name" value="Adenosine receptor A2"/>
    <property type="match status" value="1"/>
</dbReference>
<dbReference type="GO" id="GO:0098508">
    <property type="term" value="P:endothelial to hematopoietic transition"/>
    <property type="evidence" value="ECO:0007669"/>
    <property type="project" value="Ensembl"/>
</dbReference>
<dbReference type="AlphaFoldDB" id="A0A8C4ZD53"/>
<feature type="transmembrane region" description="Helical" evidence="11">
    <location>
        <begin position="190"/>
        <end position="212"/>
    </location>
</feature>
<keyword evidence="5 11" id="KW-0297">G-protein coupled receptor</keyword>
<evidence type="ECO:0000256" key="12">
    <source>
        <dbReference type="SAM" id="MobiDB-lite"/>
    </source>
</evidence>
<evidence type="ECO:0000256" key="4">
    <source>
        <dbReference type="ARBA" id="ARBA00022989"/>
    </source>
</evidence>
<dbReference type="GO" id="GO:0042311">
    <property type="term" value="P:vasodilation"/>
    <property type="evidence" value="ECO:0007669"/>
    <property type="project" value="TreeGrafter"/>
</dbReference>
<dbReference type="OrthoDB" id="9445642at2759"/>
<dbReference type="InterPro" id="IPR001634">
    <property type="entry name" value="Adenosn_rcpt"/>
</dbReference>
<dbReference type="GO" id="GO:0001609">
    <property type="term" value="F:G protein-coupled adenosine receptor activity"/>
    <property type="evidence" value="ECO:0007669"/>
    <property type="project" value="UniProtKB-UniRule"/>
</dbReference>
<dbReference type="GeneTree" id="ENSGT01030000234555"/>
<dbReference type="Ensembl" id="ENSGMOT00000011774.2">
    <property type="protein sequence ID" value="ENSGMOP00000011462.2"/>
    <property type="gene ID" value="ENSGMOG00000010712.2"/>
</dbReference>
<feature type="transmembrane region" description="Helical" evidence="11">
    <location>
        <begin position="285"/>
        <end position="305"/>
    </location>
</feature>